<protein>
    <recommendedName>
        <fullName evidence="4">Lipoprotein</fullName>
    </recommendedName>
</protein>
<dbReference type="EMBL" id="CCXS01000001">
    <property type="protein sequence ID" value="CEG23115.1"/>
    <property type="molecule type" value="Genomic_DNA"/>
</dbReference>
<proteinExistence type="predicted"/>
<gene>
    <name evidence="2" type="ORF">BN1080_02059</name>
</gene>
<sequence length="184" mass="20516">MDDKSKKALKGCGIGCFGLIFVIVLLVVVLVSCSVNSEEEEKTFGFKVENYEVALKESLSSKNFEIAKWQREYEENRYNITLTDGIYAFMFVNDNKEIVKVNTVASGAALLVKNKEVMAAFESLIESVDPSLSITQKMTILDKLGINGQSNMLDQETSYTLNGIYYLYQGDAESDTMALQAKPE</sequence>
<dbReference type="Proteomes" id="UP000043699">
    <property type="component" value="Unassembled WGS sequence"/>
</dbReference>
<reference evidence="2 3" key="1">
    <citation type="submission" date="2014-09" db="EMBL/GenBank/DDBJ databases">
        <authorList>
            <person name="Urmite Genomes Urmite Genomes"/>
        </authorList>
    </citation>
    <scope>NUCLEOTIDE SEQUENCE [LARGE SCALE GENOMIC DNA]</scope>
    <source>
        <strain evidence="2 3">ES2</strain>
    </source>
</reference>
<keyword evidence="1" id="KW-0472">Membrane</keyword>
<organism evidence="2 3">
    <name type="scientific">Planococcus massiliensis</name>
    <dbReference type="NCBI Taxonomy" id="1499687"/>
    <lineage>
        <taxon>Bacteria</taxon>
        <taxon>Bacillati</taxon>
        <taxon>Bacillota</taxon>
        <taxon>Bacilli</taxon>
        <taxon>Bacillales</taxon>
        <taxon>Caryophanaceae</taxon>
        <taxon>Planococcus</taxon>
    </lineage>
</organism>
<keyword evidence="1" id="KW-0812">Transmembrane</keyword>
<keyword evidence="1" id="KW-1133">Transmembrane helix</keyword>
<keyword evidence="3" id="KW-1185">Reference proteome</keyword>
<dbReference type="PROSITE" id="PS51257">
    <property type="entry name" value="PROKAR_LIPOPROTEIN"/>
    <property type="match status" value="1"/>
</dbReference>
<accession>A0A098EMR9</accession>
<feature type="transmembrane region" description="Helical" evidence="1">
    <location>
        <begin position="12"/>
        <end position="32"/>
    </location>
</feature>
<evidence type="ECO:0000313" key="3">
    <source>
        <dbReference type="Proteomes" id="UP000043699"/>
    </source>
</evidence>
<dbReference type="AlphaFoldDB" id="A0A098EMR9"/>
<dbReference type="RefSeq" id="WP_052651913.1">
    <property type="nucleotide sequence ID" value="NZ_CCXS01000001.1"/>
</dbReference>
<evidence type="ECO:0000256" key="1">
    <source>
        <dbReference type="SAM" id="Phobius"/>
    </source>
</evidence>
<evidence type="ECO:0000313" key="2">
    <source>
        <dbReference type="EMBL" id="CEG23115.1"/>
    </source>
</evidence>
<evidence type="ECO:0008006" key="4">
    <source>
        <dbReference type="Google" id="ProtNLM"/>
    </source>
</evidence>
<name>A0A098EMR9_9BACL</name>